<protein>
    <recommendedName>
        <fullName evidence="4">EamA-like transporter family</fullName>
    </recommendedName>
</protein>
<feature type="transmembrane region" description="Helical" evidence="1">
    <location>
        <begin position="60"/>
        <end position="83"/>
    </location>
</feature>
<accession>A0A2N3IBE1</accession>
<evidence type="ECO:0000313" key="3">
    <source>
        <dbReference type="Proteomes" id="UP000233387"/>
    </source>
</evidence>
<dbReference type="AlphaFoldDB" id="A0A2N3IBE1"/>
<name>A0A2N3IBE1_9BACT</name>
<organism evidence="2 3">
    <name type="scientific">Raineya orbicola</name>
    <dbReference type="NCBI Taxonomy" id="2016530"/>
    <lineage>
        <taxon>Bacteria</taxon>
        <taxon>Pseudomonadati</taxon>
        <taxon>Bacteroidota</taxon>
        <taxon>Cytophagia</taxon>
        <taxon>Cytophagales</taxon>
        <taxon>Raineyaceae</taxon>
        <taxon>Raineya</taxon>
    </lineage>
</organism>
<feature type="transmembrane region" description="Helical" evidence="1">
    <location>
        <begin position="148"/>
        <end position="166"/>
    </location>
</feature>
<feature type="transmembrane region" description="Helical" evidence="1">
    <location>
        <begin position="186"/>
        <end position="204"/>
    </location>
</feature>
<feature type="transmembrane region" description="Helical" evidence="1">
    <location>
        <begin position="278"/>
        <end position="295"/>
    </location>
</feature>
<dbReference type="Gene3D" id="1.10.3730.20">
    <property type="match status" value="1"/>
</dbReference>
<dbReference type="OrthoDB" id="1524053at2"/>
<gene>
    <name evidence="2" type="ORF">Rain11_1971</name>
</gene>
<reference evidence="2 3" key="1">
    <citation type="submission" date="2017-06" db="EMBL/GenBank/DDBJ databases">
        <title>Raineya orbicola gen. nov., sp. nov. a slightly thermophilic bacterium of the phylum Bacteroidetes and the description of Raineyaceae fam. nov.</title>
        <authorList>
            <person name="Albuquerque L."/>
            <person name="Polonia A.R.M."/>
            <person name="Barroso C."/>
            <person name="Froufe H.J.C."/>
            <person name="Lage O."/>
            <person name="Lobo-Da-Cunha A."/>
            <person name="Egas C."/>
            <person name="Da Costa M.S."/>
        </authorList>
    </citation>
    <scope>NUCLEOTIDE SEQUENCE [LARGE SCALE GENOMIC DNA]</scope>
    <source>
        <strain evidence="2 3">SPSPC-11</strain>
    </source>
</reference>
<dbReference type="EMBL" id="NKXO01000032">
    <property type="protein sequence ID" value="PKQ67626.1"/>
    <property type="molecule type" value="Genomic_DNA"/>
</dbReference>
<keyword evidence="3" id="KW-1185">Reference proteome</keyword>
<dbReference type="Proteomes" id="UP000233387">
    <property type="component" value="Unassembled WGS sequence"/>
</dbReference>
<keyword evidence="1" id="KW-0472">Membrane</keyword>
<dbReference type="SUPFAM" id="SSF103481">
    <property type="entry name" value="Multidrug resistance efflux transporter EmrE"/>
    <property type="match status" value="1"/>
</dbReference>
<keyword evidence="1" id="KW-1133">Transmembrane helix</keyword>
<dbReference type="InterPro" id="IPR037185">
    <property type="entry name" value="EmrE-like"/>
</dbReference>
<keyword evidence="1" id="KW-0812">Transmembrane</keyword>
<comment type="caution">
    <text evidence="2">The sequence shown here is derived from an EMBL/GenBank/DDBJ whole genome shotgun (WGS) entry which is preliminary data.</text>
</comment>
<proteinExistence type="predicted"/>
<feature type="transmembrane region" description="Helical" evidence="1">
    <location>
        <begin position="28"/>
        <end position="48"/>
    </location>
</feature>
<evidence type="ECO:0000313" key="2">
    <source>
        <dbReference type="EMBL" id="PKQ67626.1"/>
    </source>
</evidence>
<dbReference type="RefSeq" id="WP_101359235.1">
    <property type="nucleotide sequence ID" value="NZ_NKXO01000032.1"/>
</dbReference>
<feature type="transmembrane region" description="Helical" evidence="1">
    <location>
        <begin position="250"/>
        <end position="271"/>
    </location>
</feature>
<evidence type="ECO:0008006" key="4">
    <source>
        <dbReference type="Google" id="ProtNLM"/>
    </source>
</evidence>
<feature type="transmembrane region" description="Helical" evidence="1">
    <location>
        <begin position="118"/>
        <end position="136"/>
    </location>
</feature>
<feature type="transmembrane region" description="Helical" evidence="1">
    <location>
        <begin position="216"/>
        <end position="238"/>
    </location>
</feature>
<evidence type="ECO:0000256" key="1">
    <source>
        <dbReference type="SAM" id="Phobius"/>
    </source>
</evidence>
<sequence>MFFLVALALSASLFLIFRSFQKFRIHTFQAIVFNYWTCVLTALVYLGDFSVLQNITWEHLWVKVPLGLGLLFISTFYLMGYVAQNISVAASSVASKISLIIPVIVNLIFFKHKETFDWLNYTGLILVFLAIFLTSYRSKNVQSASNTHFLKSFMLIVAIFLMSGAIDTSINWVSSVSATDKTSQALFSMLIFAIAGIVGALILAKQVIAKKTKITLPNILAGVILGVFNYFSVIFMMLSLQKEFAGNGAFFFPLFNIAIIVFSTFLAILLFKEKLNTANRLGILVAVLAILAMAHQHL</sequence>